<dbReference type="AlphaFoldDB" id="A0A922M833"/>
<dbReference type="Proteomes" id="UP000814243">
    <property type="component" value="Unassembled WGS sequence"/>
</dbReference>
<gene>
    <name evidence="1" type="ORF">HF086_004706</name>
</gene>
<name>A0A922M833_SPOEX</name>
<comment type="caution">
    <text evidence="1">The sequence shown here is derived from an EMBL/GenBank/DDBJ whole genome shotgun (WGS) entry which is preliminary data.</text>
</comment>
<organism evidence="1 2">
    <name type="scientific">Spodoptera exigua</name>
    <name type="common">Beet armyworm</name>
    <name type="synonym">Noctua fulgens</name>
    <dbReference type="NCBI Taxonomy" id="7107"/>
    <lineage>
        <taxon>Eukaryota</taxon>
        <taxon>Metazoa</taxon>
        <taxon>Ecdysozoa</taxon>
        <taxon>Arthropoda</taxon>
        <taxon>Hexapoda</taxon>
        <taxon>Insecta</taxon>
        <taxon>Pterygota</taxon>
        <taxon>Neoptera</taxon>
        <taxon>Endopterygota</taxon>
        <taxon>Lepidoptera</taxon>
        <taxon>Glossata</taxon>
        <taxon>Ditrysia</taxon>
        <taxon>Noctuoidea</taxon>
        <taxon>Noctuidae</taxon>
        <taxon>Amphipyrinae</taxon>
        <taxon>Spodoptera</taxon>
    </lineage>
</organism>
<reference evidence="1" key="1">
    <citation type="journal article" date="2021" name="G3 (Bethesda)">
        <title>Genome and transcriptome analysis of the beet armyworm Spodoptera exigua reveals targets for pest control. .</title>
        <authorList>
            <person name="Simon S."/>
            <person name="Breeschoten T."/>
            <person name="Jansen H.J."/>
            <person name="Dirks R.P."/>
            <person name="Schranz M.E."/>
            <person name="Ros V.I.D."/>
        </authorList>
    </citation>
    <scope>NUCLEOTIDE SEQUENCE</scope>
    <source>
        <strain evidence="1">TB_SE_WUR_2020</strain>
    </source>
</reference>
<accession>A0A922M833</accession>
<evidence type="ECO:0000313" key="1">
    <source>
        <dbReference type="EMBL" id="KAH9631545.1"/>
    </source>
</evidence>
<protein>
    <submittedName>
        <fullName evidence="1">Uncharacterized protein</fullName>
    </submittedName>
</protein>
<dbReference type="EMBL" id="JACEFF010000758">
    <property type="protein sequence ID" value="KAH9631545.1"/>
    <property type="molecule type" value="Genomic_DNA"/>
</dbReference>
<evidence type="ECO:0000313" key="2">
    <source>
        <dbReference type="Proteomes" id="UP000814243"/>
    </source>
</evidence>
<sequence>MSKGDVMSERDNTSISVAAGGACCRIRRRMQCFGFQEGGKRTSLRTRIRMCRIVFRVWIAQMRLSFFFIKTEKIGKCLCVARSFC</sequence>
<proteinExistence type="predicted"/>
<dbReference type="PROSITE" id="PS51257">
    <property type="entry name" value="PROKAR_LIPOPROTEIN"/>
    <property type="match status" value="1"/>
</dbReference>